<feature type="compositionally biased region" description="Low complexity" evidence="1">
    <location>
        <begin position="71"/>
        <end position="81"/>
    </location>
</feature>
<gene>
    <name evidence="2" type="ORF">PCOR1329_LOCUS32724</name>
</gene>
<feature type="non-terminal residue" evidence="2">
    <location>
        <position position="1"/>
    </location>
</feature>
<comment type="caution">
    <text evidence="2">The sequence shown here is derived from an EMBL/GenBank/DDBJ whole genome shotgun (WGS) entry which is preliminary data.</text>
</comment>
<name>A0ABN9SUL6_9DINO</name>
<feature type="compositionally biased region" description="Low complexity" evidence="1">
    <location>
        <begin position="27"/>
        <end position="45"/>
    </location>
</feature>
<proteinExistence type="predicted"/>
<protein>
    <submittedName>
        <fullName evidence="2">Uncharacterized protein</fullName>
    </submittedName>
</protein>
<keyword evidence="3" id="KW-1185">Reference proteome</keyword>
<sequence>KRSARAPCPWAQMERSCQAPSIRSGDVASAARAATGPAGSSAAVVEGLRQCGSSRTPVLQQPRRCALSRGAAAPAAATSRGWPRRSRSSSSSWRSSAFSRATASTRRSSPRPRRPRSRSSSPSRRPRWLLDIGSRMRRGRSRSLRSGSSSARSRSRRSSRGSPRPPSPWQRRGRTWSTTRRCSK</sequence>
<feature type="non-terminal residue" evidence="2">
    <location>
        <position position="184"/>
    </location>
</feature>
<dbReference type="Proteomes" id="UP001189429">
    <property type="component" value="Unassembled WGS sequence"/>
</dbReference>
<feature type="compositionally biased region" description="Low complexity" evidence="1">
    <location>
        <begin position="88"/>
        <end position="107"/>
    </location>
</feature>
<feature type="region of interest" description="Disordered" evidence="1">
    <location>
        <begin position="1"/>
        <end position="184"/>
    </location>
</feature>
<accession>A0ABN9SUL6</accession>
<reference evidence="2" key="1">
    <citation type="submission" date="2023-10" db="EMBL/GenBank/DDBJ databases">
        <authorList>
            <person name="Chen Y."/>
            <person name="Shah S."/>
            <person name="Dougan E. K."/>
            <person name="Thang M."/>
            <person name="Chan C."/>
        </authorList>
    </citation>
    <scope>NUCLEOTIDE SEQUENCE [LARGE SCALE GENOMIC DNA]</scope>
</reference>
<organism evidence="2 3">
    <name type="scientific">Prorocentrum cordatum</name>
    <dbReference type="NCBI Taxonomy" id="2364126"/>
    <lineage>
        <taxon>Eukaryota</taxon>
        <taxon>Sar</taxon>
        <taxon>Alveolata</taxon>
        <taxon>Dinophyceae</taxon>
        <taxon>Prorocentrales</taxon>
        <taxon>Prorocentraceae</taxon>
        <taxon>Prorocentrum</taxon>
    </lineage>
</organism>
<evidence type="ECO:0000256" key="1">
    <source>
        <dbReference type="SAM" id="MobiDB-lite"/>
    </source>
</evidence>
<dbReference type="EMBL" id="CAUYUJ010013381">
    <property type="protein sequence ID" value="CAK0836111.1"/>
    <property type="molecule type" value="Genomic_DNA"/>
</dbReference>
<feature type="compositionally biased region" description="Polar residues" evidence="1">
    <location>
        <begin position="175"/>
        <end position="184"/>
    </location>
</feature>
<feature type="compositionally biased region" description="Basic residues" evidence="1">
    <location>
        <begin position="108"/>
        <end position="117"/>
    </location>
</feature>
<evidence type="ECO:0000313" key="2">
    <source>
        <dbReference type="EMBL" id="CAK0836111.1"/>
    </source>
</evidence>
<evidence type="ECO:0000313" key="3">
    <source>
        <dbReference type="Proteomes" id="UP001189429"/>
    </source>
</evidence>